<proteinExistence type="predicted"/>
<dbReference type="Proteomes" id="UP000476332">
    <property type="component" value="Unassembled WGS sequence"/>
</dbReference>
<name>A0A6L9MN46_9HYPH</name>
<protein>
    <submittedName>
        <fullName evidence="1">Uncharacterized protein</fullName>
    </submittedName>
</protein>
<accession>A0A6L9MN46</accession>
<dbReference type="RefSeq" id="WP_163045998.1">
    <property type="nucleotide sequence ID" value="NZ_JAAAMJ010000029.1"/>
</dbReference>
<organism evidence="1 2">
    <name type="scientific">Aurantimonas aggregata</name>
    <dbReference type="NCBI Taxonomy" id="2047720"/>
    <lineage>
        <taxon>Bacteria</taxon>
        <taxon>Pseudomonadati</taxon>
        <taxon>Pseudomonadota</taxon>
        <taxon>Alphaproteobacteria</taxon>
        <taxon>Hyphomicrobiales</taxon>
        <taxon>Aurantimonadaceae</taxon>
        <taxon>Aurantimonas</taxon>
    </lineage>
</organism>
<keyword evidence="2" id="KW-1185">Reference proteome</keyword>
<dbReference type="EMBL" id="JAAAMJ010000029">
    <property type="protein sequence ID" value="NDV89145.1"/>
    <property type="molecule type" value="Genomic_DNA"/>
</dbReference>
<sequence>MVEPVAASRPAAATGRGPTALLAPLIFFFGTGIGRGQYAESSFKAIVDDGQQNRLLPFSASSPSVAVHRLQAC</sequence>
<reference evidence="1 2" key="1">
    <citation type="submission" date="2020-01" db="EMBL/GenBank/DDBJ databases">
        <title>Genomes of bacteria type strains.</title>
        <authorList>
            <person name="Chen J."/>
            <person name="Zhu S."/>
            <person name="Chen J."/>
        </authorList>
    </citation>
    <scope>NUCLEOTIDE SEQUENCE [LARGE SCALE GENOMIC DNA]</scope>
    <source>
        <strain evidence="1 2">KCTC 52919</strain>
    </source>
</reference>
<gene>
    <name evidence="1" type="ORF">GTW51_20975</name>
</gene>
<evidence type="ECO:0000313" key="1">
    <source>
        <dbReference type="EMBL" id="NDV89145.1"/>
    </source>
</evidence>
<comment type="caution">
    <text evidence="1">The sequence shown here is derived from an EMBL/GenBank/DDBJ whole genome shotgun (WGS) entry which is preliminary data.</text>
</comment>
<dbReference type="AlphaFoldDB" id="A0A6L9MN46"/>
<evidence type="ECO:0000313" key="2">
    <source>
        <dbReference type="Proteomes" id="UP000476332"/>
    </source>
</evidence>